<dbReference type="PIRSF" id="PIRSF009283">
    <property type="entry name" value="HPP_dOase"/>
    <property type="match status" value="1"/>
</dbReference>
<dbReference type="InterPro" id="IPR041736">
    <property type="entry name" value="4OHPhenylPyrv_dOase_N"/>
</dbReference>
<feature type="binding site" evidence="9">
    <location>
        <position position="263"/>
    </location>
    <ligand>
        <name>Fe cation</name>
        <dbReference type="ChEBI" id="CHEBI:24875"/>
    </ligand>
</feature>
<evidence type="ECO:0000256" key="5">
    <source>
        <dbReference type="ARBA" id="ARBA00023004"/>
    </source>
</evidence>
<dbReference type="EMBL" id="JAACNH010000007">
    <property type="protein sequence ID" value="KAG8437023.1"/>
    <property type="molecule type" value="Genomic_DNA"/>
</dbReference>
<feature type="binding site" evidence="9">
    <location>
        <position position="352"/>
    </location>
    <ligand>
        <name>Fe cation</name>
        <dbReference type="ChEBI" id="CHEBI:24875"/>
    </ligand>
</feature>
<evidence type="ECO:0000259" key="10">
    <source>
        <dbReference type="PROSITE" id="PS51819"/>
    </source>
</evidence>
<evidence type="ECO:0000313" key="12">
    <source>
        <dbReference type="Proteomes" id="UP000812440"/>
    </source>
</evidence>
<comment type="cofactor">
    <cofactor evidence="9">
        <name>Fe cation</name>
        <dbReference type="ChEBI" id="CHEBI:24875"/>
    </cofactor>
    <text evidence="9">Binds 1 Fe cation per subunit.</text>
</comment>
<feature type="domain" description="VOC" evidence="10">
    <location>
        <begin position="7"/>
        <end position="142"/>
    </location>
</feature>
<keyword evidence="4" id="KW-0677">Repeat</keyword>
<evidence type="ECO:0000256" key="9">
    <source>
        <dbReference type="PIRSR" id="PIRSR009283-1"/>
    </source>
</evidence>
<dbReference type="InterPro" id="IPR037523">
    <property type="entry name" value="VOC_core"/>
</dbReference>
<dbReference type="Gene3D" id="3.10.180.10">
    <property type="entry name" value="2,3-Dihydroxybiphenyl 1,2-Dioxygenase, domain 1"/>
    <property type="match status" value="2"/>
</dbReference>
<dbReference type="Proteomes" id="UP000812440">
    <property type="component" value="Chromosome 4"/>
</dbReference>
<evidence type="ECO:0000313" key="11">
    <source>
        <dbReference type="EMBL" id="KAG8437023.1"/>
    </source>
</evidence>
<dbReference type="PROSITE" id="PS51819">
    <property type="entry name" value="VOC"/>
    <property type="match status" value="2"/>
</dbReference>
<evidence type="ECO:0000256" key="3">
    <source>
        <dbReference type="ARBA" id="ARBA00022723"/>
    </source>
</evidence>
<comment type="caution">
    <text evidence="11">The sequence shown here is derived from an EMBL/GenBank/DDBJ whole genome shotgun (WGS) entry which is preliminary data.</text>
</comment>
<evidence type="ECO:0000256" key="8">
    <source>
        <dbReference type="PIRNR" id="PIRNR009283"/>
    </source>
</evidence>
<comment type="catalytic activity">
    <reaction evidence="7">
        <text>3-(4-hydroxyphenyl)pyruvate + O2 = homogentisate + CO2</text>
        <dbReference type="Rhea" id="RHEA:16189"/>
        <dbReference type="ChEBI" id="CHEBI:15379"/>
        <dbReference type="ChEBI" id="CHEBI:16169"/>
        <dbReference type="ChEBI" id="CHEBI:16526"/>
        <dbReference type="ChEBI" id="CHEBI:36242"/>
        <dbReference type="EC" id="1.13.11.27"/>
    </reaction>
    <physiologicalReaction direction="left-to-right" evidence="7">
        <dbReference type="Rhea" id="RHEA:16190"/>
    </physiologicalReaction>
</comment>
<comment type="function">
    <text evidence="6">Catalyzes the conversion of 4-hydroxyphenylpyruvic acid to homogentisic acid, one of the steps in tyrosine catabolism.</text>
</comment>
<dbReference type="InterPro" id="IPR041735">
    <property type="entry name" value="4OHPhenylPyrv_dOase_C"/>
</dbReference>
<dbReference type="InterPro" id="IPR029068">
    <property type="entry name" value="Glyas_Bleomycin-R_OHBP_Dase"/>
</dbReference>
<evidence type="ECO:0000256" key="4">
    <source>
        <dbReference type="ARBA" id="ARBA00022737"/>
    </source>
</evidence>
<dbReference type="OrthoDB" id="414569at2759"/>
<evidence type="ECO:0000256" key="6">
    <source>
        <dbReference type="ARBA" id="ARBA00033727"/>
    </source>
</evidence>
<dbReference type="PANTHER" id="PTHR11959">
    <property type="entry name" value="4-HYDROXYPHENYLPYRUVATE DIOXYGENASE"/>
    <property type="match status" value="1"/>
</dbReference>
<dbReference type="GO" id="GO:0046872">
    <property type="term" value="F:metal ion binding"/>
    <property type="evidence" value="ECO:0007669"/>
    <property type="project" value="UniProtKB-KW"/>
</dbReference>
<proteinExistence type="inferred from homology"/>
<feature type="binding site" evidence="9">
    <location>
        <position position="172"/>
    </location>
    <ligand>
        <name>Fe cation</name>
        <dbReference type="ChEBI" id="CHEBI:24875"/>
    </ligand>
</feature>
<protein>
    <recommendedName>
        <fullName evidence="2 8">4-hydroxyphenylpyruvate dioxygenase</fullName>
    </recommendedName>
</protein>
<gene>
    <name evidence="11" type="ORF">GDO86_007925</name>
</gene>
<dbReference type="CDD" id="cd08342">
    <property type="entry name" value="HPPD_N_like"/>
    <property type="match status" value="1"/>
</dbReference>
<name>A0A8T2IZI3_9PIPI</name>
<comment type="similarity">
    <text evidence="1 8">Belongs to the 4HPPD family.</text>
</comment>
<organism evidence="11 12">
    <name type="scientific">Hymenochirus boettgeri</name>
    <name type="common">Congo dwarf clawed frog</name>
    <dbReference type="NCBI Taxonomy" id="247094"/>
    <lineage>
        <taxon>Eukaryota</taxon>
        <taxon>Metazoa</taxon>
        <taxon>Chordata</taxon>
        <taxon>Craniata</taxon>
        <taxon>Vertebrata</taxon>
        <taxon>Euteleostomi</taxon>
        <taxon>Amphibia</taxon>
        <taxon>Batrachia</taxon>
        <taxon>Anura</taxon>
        <taxon>Pipoidea</taxon>
        <taxon>Pipidae</taxon>
        <taxon>Pipinae</taxon>
        <taxon>Hymenochirus</taxon>
    </lineage>
</organism>
<reference evidence="11" key="1">
    <citation type="thesis" date="2020" institute="ProQuest LLC" country="789 East Eisenhower Parkway, Ann Arbor, MI, USA">
        <title>Comparative Genomics and Chromosome Evolution.</title>
        <authorList>
            <person name="Mudd A.B."/>
        </authorList>
    </citation>
    <scope>NUCLEOTIDE SEQUENCE</scope>
    <source>
        <strain evidence="11">Female2</strain>
        <tissue evidence="11">Blood</tissue>
    </source>
</reference>
<sequence>MISPLIRLSHVTFQASNAQKLIKNLVDKYRFHPFAVRSLQGGSPCQVALRNGGVVFMVNENNLKTYKNSVMLFDSPLPIPFPDTACNVSFEVDDVPGLCRRLVGEGCQLLVPPMQLHDDFGSVTYCIVKSIVGNVNHTLIDRSHYKANFLPGFDYFECENNLFSSNIKYIDHVTYACPRGETRYILEWYRRCFGFQHFPLSEGEDPGRGFEISGPGIGLRLTSMACTSLNEGCKIVVAESLPQEGPNQIDQFLKHHKKGGIQHIALSTPCILKTTRELSELGVCFAKQPSSYYSHPRKREEIYSVELKPELLSQFGILLDSAQRNASQDTYKKFLLQVFAEPLFYKDSVYLEFIERRMAEGFGEGNIRALWHSMQNIQEDLHLKEQEVGTPTVAQ</sequence>
<keyword evidence="3 9" id="KW-0479">Metal-binding</keyword>
<keyword evidence="5 9" id="KW-0408">Iron</keyword>
<dbReference type="GO" id="GO:0003868">
    <property type="term" value="F:4-hydroxyphenylpyruvate dioxygenase activity"/>
    <property type="evidence" value="ECO:0007669"/>
    <property type="project" value="UniProtKB-EC"/>
</dbReference>
<dbReference type="PANTHER" id="PTHR11959:SF10">
    <property type="entry name" value="4-HYDROXYPHENYLPYRUVATE DIOXYGENASE-LIKE PROTEIN"/>
    <property type="match status" value="1"/>
</dbReference>
<dbReference type="GO" id="GO:0009072">
    <property type="term" value="P:aromatic amino acid metabolic process"/>
    <property type="evidence" value="ECO:0007669"/>
    <property type="project" value="InterPro"/>
</dbReference>
<dbReference type="AlphaFoldDB" id="A0A8T2IZI3"/>
<dbReference type="SUPFAM" id="SSF54593">
    <property type="entry name" value="Glyoxalase/Bleomycin resistance protein/Dihydroxybiphenyl dioxygenase"/>
    <property type="match status" value="1"/>
</dbReference>
<dbReference type="CDD" id="cd07250">
    <property type="entry name" value="HPPD_C_like"/>
    <property type="match status" value="1"/>
</dbReference>
<dbReference type="InterPro" id="IPR005956">
    <property type="entry name" value="4OHPhenylPyrv_dOase"/>
</dbReference>
<keyword evidence="12" id="KW-1185">Reference proteome</keyword>
<feature type="domain" description="VOC" evidence="10">
    <location>
        <begin position="169"/>
        <end position="324"/>
    </location>
</feature>
<evidence type="ECO:0000256" key="7">
    <source>
        <dbReference type="ARBA" id="ARBA00048047"/>
    </source>
</evidence>
<evidence type="ECO:0000256" key="1">
    <source>
        <dbReference type="ARBA" id="ARBA00005877"/>
    </source>
</evidence>
<dbReference type="InterPro" id="IPR004360">
    <property type="entry name" value="Glyas_Fos-R_dOase_dom"/>
</dbReference>
<evidence type="ECO:0000256" key="2">
    <source>
        <dbReference type="ARBA" id="ARBA00018452"/>
    </source>
</evidence>
<dbReference type="Pfam" id="PF00903">
    <property type="entry name" value="Glyoxalase"/>
    <property type="match status" value="1"/>
</dbReference>
<accession>A0A8T2IZI3</accession>